<protein>
    <recommendedName>
        <fullName evidence="5">acylaminoacyl-peptidase</fullName>
        <ecNumber evidence="5">3.4.19.1</ecNumber>
    </recommendedName>
</protein>
<evidence type="ECO:0000256" key="8">
    <source>
        <dbReference type="SAM" id="MobiDB-lite"/>
    </source>
</evidence>
<feature type="compositionally biased region" description="Low complexity" evidence="8">
    <location>
        <begin position="65"/>
        <end position="81"/>
    </location>
</feature>
<comment type="subcellular location">
    <subcellularLocation>
        <location evidence="2">Cytoplasm</location>
    </subcellularLocation>
</comment>
<evidence type="ECO:0000256" key="2">
    <source>
        <dbReference type="ARBA" id="ARBA00004496"/>
    </source>
</evidence>
<proteinExistence type="inferred from homology"/>
<keyword evidence="6" id="KW-0963">Cytoplasm</keyword>
<dbReference type="EMBL" id="VRMN01000002">
    <property type="protein sequence ID" value="KAA8496757.1"/>
    <property type="molecule type" value="Genomic_DNA"/>
</dbReference>
<keyword evidence="12" id="KW-1185">Reference proteome</keyword>
<reference evidence="12" key="1">
    <citation type="journal article" date="2019" name="Nat. Commun.">
        <title>Expansion of phycobilisome linker gene families in mesophilic red algae.</title>
        <authorList>
            <person name="Lee J."/>
            <person name="Kim D."/>
            <person name="Bhattacharya D."/>
            <person name="Yoon H.S."/>
        </authorList>
    </citation>
    <scope>NUCLEOTIDE SEQUENCE [LARGE SCALE GENOMIC DNA]</scope>
    <source>
        <strain evidence="12">CCMP 1328</strain>
    </source>
</reference>
<comment type="catalytic activity">
    <reaction evidence="1">
        <text>Cleavage of an N-acetyl or N-formyl amino acid from the N-terminus of a polypeptide.</text>
        <dbReference type="EC" id="3.4.19.1"/>
    </reaction>
</comment>
<evidence type="ECO:0000313" key="11">
    <source>
        <dbReference type="EMBL" id="KAA8496757.1"/>
    </source>
</evidence>
<dbReference type="InterPro" id="IPR045550">
    <property type="entry name" value="AARE_N"/>
</dbReference>
<feature type="domain" description="Acylamino-acid-releasing enzyme N-terminal" evidence="10">
    <location>
        <begin position="502"/>
        <end position="663"/>
    </location>
</feature>
<evidence type="ECO:0000256" key="7">
    <source>
        <dbReference type="ARBA" id="ARBA00022801"/>
    </source>
</evidence>
<dbReference type="EC" id="3.4.19.1" evidence="5"/>
<dbReference type="Pfam" id="PF00326">
    <property type="entry name" value="Peptidase_S9"/>
    <property type="match status" value="1"/>
</dbReference>
<dbReference type="Proteomes" id="UP000324585">
    <property type="component" value="Unassembled WGS sequence"/>
</dbReference>
<evidence type="ECO:0000256" key="4">
    <source>
        <dbReference type="ARBA" id="ARBA00011881"/>
    </source>
</evidence>
<feature type="region of interest" description="Disordered" evidence="8">
    <location>
        <begin position="369"/>
        <end position="437"/>
    </location>
</feature>
<dbReference type="GO" id="GO:0006508">
    <property type="term" value="P:proteolysis"/>
    <property type="evidence" value="ECO:0007669"/>
    <property type="project" value="InterPro"/>
</dbReference>
<evidence type="ECO:0000259" key="9">
    <source>
        <dbReference type="Pfam" id="PF00326"/>
    </source>
</evidence>
<dbReference type="SUPFAM" id="SSF82171">
    <property type="entry name" value="DPP6 N-terminal domain-like"/>
    <property type="match status" value="1"/>
</dbReference>
<dbReference type="Gene3D" id="3.40.50.1820">
    <property type="entry name" value="alpha/beta hydrolase"/>
    <property type="match status" value="1"/>
</dbReference>
<gene>
    <name evidence="11" type="ORF">FVE85_0486</name>
</gene>
<comment type="caution">
    <text evidence="11">The sequence shown here is derived from an EMBL/GenBank/DDBJ whole genome shotgun (WGS) entry which is preliminary data.</text>
</comment>
<dbReference type="GO" id="GO:0008242">
    <property type="term" value="F:omega peptidase activity"/>
    <property type="evidence" value="ECO:0007669"/>
    <property type="project" value="UniProtKB-EC"/>
</dbReference>
<comment type="subunit">
    <text evidence="4">Homotetramer.</text>
</comment>
<dbReference type="GO" id="GO:0005737">
    <property type="term" value="C:cytoplasm"/>
    <property type="evidence" value="ECO:0007669"/>
    <property type="project" value="UniProtKB-SubCell"/>
</dbReference>
<accession>A0A5J4Z273</accession>
<feature type="domain" description="Acylamino-acid-releasing enzyme N-terminal" evidence="10">
    <location>
        <begin position="210"/>
        <end position="382"/>
    </location>
</feature>
<evidence type="ECO:0000256" key="3">
    <source>
        <dbReference type="ARBA" id="ARBA00010040"/>
    </source>
</evidence>
<dbReference type="PANTHER" id="PTHR42776:SF4">
    <property type="entry name" value="ACYLAMINO-ACID-RELEASING ENZYME"/>
    <property type="match status" value="1"/>
</dbReference>
<feature type="compositionally biased region" description="Acidic residues" evidence="8">
    <location>
        <begin position="369"/>
        <end position="379"/>
    </location>
</feature>
<dbReference type="Pfam" id="PF19283">
    <property type="entry name" value="APEH_N"/>
    <property type="match status" value="2"/>
</dbReference>
<evidence type="ECO:0000256" key="5">
    <source>
        <dbReference type="ARBA" id="ARBA00012917"/>
    </source>
</evidence>
<feature type="compositionally biased region" description="Acidic residues" evidence="8">
    <location>
        <begin position="414"/>
        <end position="435"/>
    </location>
</feature>
<evidence type="ECO:0000259" key="10">
    <source>
        <dbReference type="Pfam" id="PF19283"/>
    </source>
</evidence>
<dbReference type="OMA" id="HEDENAV"/>
<evidence type="ECO:0000256" key="1">
    <source>
        <dbReference type="ARBA" id="ARBA00000721"/>
    </source>
</evidence>
<dbReference type="InterPro" id="IPR029058">
    <property type="entry name" value="AB_hydrolase_fold"/>
</dbReference>
<dbReference type="SUPFAM" id="SSF53474">
    <property type="entry name" value="alpha/beta-Hydrolases"/>
    <property type="match status" value="1"/>
</dbReference>
<dbReference type="InterPro" id="IPR001375">
    <property type="entry name" value="Peptidase_S9_cat"/>
</dbReference>
<keyword evidence="7" id="KW-0378">Hydrolase</keyword>
<evidence type="ECO:0000256" key="6">
    <source>
        <dbReference type="ARBA" id="ARBA00022490"/>
    </source>
</evidence>
<organism evidence="11 12">
    <name type="scientific">Porphyridium purpureum</name>
    <name type="common">Red alga</name>
    <name type="synonym">Porphyridium cruentum</name>
    <dbReference type="NCBI Taxonomy" id="35688"/>
    <lineage>
        <taxon>Eukaryota</taxon>
        <taxon>Rhodophyta</taxon>
        <taxon>Bangiophyceae</taxon>
        <taxon>Porphyridiales</taxon>
        <taxon>Porphyridiaceae</taxon>
        <taxon>Porphyridium</taxon>
    </lineage>
</organism>
<dbReference type="GO" id="GO:0004252">
    <property type="term" value="F:serine-type endopeptidase activity"/>
    <property type="evidence" value="ECO:0007669"/>
    <property type="project" value="TreeGrafter"/>
</dbReference>
<evidence type="ECO:0000313" key="12">
    <source>
        <dbReference type="Proteomes" id="UP000324585"/>
    </source>
</evidence>
<dbReference type="PANTHER" id="PTHR42776">
    <property type="entry name" value="SERINE PEPTIDASE S9 FAMILY MEMBER"/>
    <property type="match status" value="1"/>
</dbReference>
<sequence>MDEKEGDSGEYAGRHEAEVADCVLDLSVFTRTPIYGAVREVEVTRPLRRASGQPVGGEEHAVENGQGAPAPVEAAEGAPEIAQSATASGLARFFRFGAGKDAGAGAAGSASAAARNGHGSARQVKGNGQARVQPVTYALWESRDVESTRLRKVEKQYALDPVDHVFSSAPFATETEAVAVSLSPSGLYMAKFFHEKTPPGARGTALNRVKGSIEIWSSSSIVISIDTSMEHGAFCTDEWFGGFSWSSTEDRIAYVAEQKPEPTLGYWEKIKDNKKKKVRHITRRGTEFLDDPHFGEAYNRLAHPSIFIVDLNAASIKRLRRLPRWLAPGEPCFSLDEKHMFFHAVPISEVQLGLRYCYNRPCAIYSYDLEDEGEDDDDAKQEREFDHEDENAVEAYPVGEEDDDGEVGSHNDDHEEPDQDDDGAGNSGDGDEDNDRGEGAEMEVFVDRMEDDVQDADHHLTRQMQQLGLGIASRAPPALENRRLPSCMQCWTSETADTIDLCARCPRLHPSGRYLVFLSTPRTKSNVHNATSRLRLVDVKDGSLQTLVDIPTAKEISHIHTDFPGLYCASLPRNIFVDEQTIVLDSVWGFWVLPMVLNISFELATAGVSLTRPLRPLSDDLPDVFDSYSSEVLDISDGYVLLSQSNPARPPELVVVKMKSDEDIEVLHVLDMRPEEFSVEDFLHFDDEETLEILNESGTEHRDGAEESPNRFQAMIVSPVTDDHRDGAHNAEGDINGVAPVPLICMPHGGPHSSHVAKFSLAIAAIVRSGMAVLLVNFRGSTGLGEDSLQSLPGRIGSQDVAECIAATEWAIKTNPRFSRSAVGVLGGSHGGFLGAHLCGQRPGLYRAAVLRNPVVNIATMSGSTDIPDWCFAECGLGPSSGCVVSSDSIFRMMLKSPIVYHDQVRARTLLQLGSKDQRVPASQGLEWRRALVHNKVPCHVSWYPESGHALAEIGVLDHALVQAIAFLLAAF</sequence>
<dbReference type="AlphaFoldDB" id="A0A5J4Z273"/>
<feature type="domain" description="Peptidase S9 prolyl oligopeptidase catalytic" evidence="9">
    <location>
        <begin position="759"/>
        <end position="969"/>
    </location>
</feature>
<comment type="similarity">
    <text evidence="3">Belongs to the peptidase S9C family.</text>
</comment>
<name>A0A5J4Z273_PORPP</name>
<dbReference type="OrthoDB" id="416344at2759"/>
<feature type="region of interest" description="Disordered" evidence="8">
    <location>
        <begin position="49"/>
        <end position="81"/>
    </location>
</feature>